<dbReference type="EMBL" id="VOSM01000002">
    <property type="protein sequence ID" value="TXD38196.1"/>
    <property type="molecule type" value="Genomic_DNA"/>
</dbReference>
<comment type="caution">
    <text evidence="2">The sequence shown here is derived from an EMBL/GenBank/DDBJ whole genome shotgun (WGS) entry which is preliminary data.</text>
</comment>
<dbReference type="OrthoDB" id="5506232at2"/>
<evidence type="ECO:0000256" key="1">
    <source>
        <dbReference type="SAM" id="MobiDB-lite"/>
    </source>
</evidence>
<evidence type="ECO:0008006" key="4">
    <source>
        <dbReference type="Google" id="ProtNLM"/>
    </source>
</evidence>
<proteinExistence type="predicted"/>
<dbReference type="RefSeq" id="WP_146980138.1">
    <property type="nucleotide sequence ID" value="NZ_VOSM01000002.1"/>
</dbReference>
<accession>A0A5C6XA08</accession>
<reference evidence="2 3" key="1">
    <citation type="submission" date="2019-08" db="EMBL/GenBank/DDBJ databases">
        <title>Bradymonadales sp. TMQ4.</title>
        <authorList>
            <person name="Liang Q."/>
        </authorList>
    </citation>
    <scope>NUCLEOTIDE SEQUENCE [LARGE SCALE GENOMIC DNA]</scope>
    <source>
        <strain evidence="2 3">TMQ4</strain>
    </source>
</reference>
<dbReference type="InterPro" id="IPR013783">
    <property type="entry name" value="Ig-like_fold"/>
</dbReference>
<sequence>MEVLIPKPPRRDAPFKARRAAFGARAKVRLAALVVALVAVSATVWGCAALRAPVAPPPTETVTLSVERVTEQGLFLRIVPAQTPAPGALRLERVCGESPATPLYELTLNATQRDAWERGALELRDPRGIGCPDLRYTLAVAPGSEGPWELATGLETSSRELPPPPANLQAEATPAGVRLRWEPSGGWGVRLMRRNLASNAPESPASWEPLAAIEPPTGGTYLDRNARPGEAYAYIAQHVDAARPAPHLGAFGSPVYVALPPAP</sequence>
<gene>
    <name evidence="2" type="ORF">FRC98_04670</name>
</gene>
<dbReference type="Gene3D" id="2.60.40.10">
    <property type="entry name" value="Immunoglobulins"/>
    <property type="match status" value="1"/>
</dbReference>
<keyword evidence="3" id="KW-1185">Reference proteome</keyword>
<protein>
    <recommendedName>
        <fullName evidence="4">Fibronectin type-III domain-containing protein</fullName>
    </recommendedName>
</protein>
<evidence type="ECO:0000313" key="3">
    <source>
        <dbReference type="Proteomes" id="UP000321412"/>
    </source>
</evidence>
<feature type="region of interest" description="Disordered" evidence="1">
    <location>
        <begin position="200"/>
        <end position="219"/>
    </location>
</feature>
<evidence type="ECO:0000313" key="2">
    <source>
        <dbReference type="EMBL" id="TXD38196.1"/>
    </source>
</evidence>
<organism evidence="2 3">
    <name type="scientific">Lujinxingia vulgaris</name>
    <dbReference type="NCBI Taxonomy" id="2600176"/>
    <lineage>
        <taxon>Bacteria</taxon>
        <taxon>Deltaproteobacteria</taxon>
        <taxon>Bradymonadales</taxon>
        <taxon>Lujinxingiaceae</taxon>
        <taxon>Lujinxingia</taxon>
    </lineage>
</organism>
<dbReference type="AlphaFoldDB" id="A0A5C6XA08"/>
<dbReference type="Proteomes" id="UP000321412">
    <property type="component" value="Unassembled WGS sequence"/>
</dbReference>
<name>A0A5C6XA08_9DELT</name>